<name>A0A7R9KDA3_9ACAR</name>
<sequence length="237" mass="26662">MFESDEQSLVPRVADTRPEGRPVAATGGDSDHESAAHYLPKHLLRHSSQQSLSSPSITSSHRQPHHRHRHHHHLHHNQRHIHQNSSASVAATAPAANPRQHKLSAHIAHQNINSYVNNNNNNNNNRNDNNFNSIVFNGSANVRQIKTRASPTVSVANPVIDLRVLSTKQLMLYSRCSQQYIYFLNTIINTTREKDNSLALLSLETIKYDNNLGIRIKSKVGGVYLCFNNRGRLTTKS</sequence>
<protein>
    <submittedName>
        <fullName evidence="3">Uncharacterized protein</fullName>
    </submittedName>
</protein>
<gene>
    <name evidence="3" type="ORF">OSB1V03_LOCUS1178</name>
</gene>
<evidence type="ECO:0000256" key="2">
    <source>
        <dbReference type="SAM" id="MobiDB-lite"/>
    </source>
</evidence>
<dbReference type="InterPro" id="IPR008996">
    <property type="entry name" value="IL1/FGF"/>
</dbReference>
<accession>A0A7R9KDA3</accession>
<feature type="compositionally biased region" description="Basic residues" evidence="2">
    <location>
        <begin position="62"/>
        <end position="82"/>
    </location>
</feature>
<proteinExistence type="inferred from homology"/>
<dbReference type="OrthoDB" id="5988014at2759"/>
<dbReference type="EMBL" id="CAJPIZ010000313">
    <property type="protein sequence ID" value="CAG2101127.1"/>
    <property type="molecule type" value="Genomic_DNA"/>
</dbReference>
<dbReference type="EMBL" id="OC854888">
    <property type="protein sequence ID" value="CAD7620697.1"/>
    <property type="molecule type" value="Genomic_DNA"/>
</dbReference>
<evidence type="ECO:0000313" key="3">
    <source>
        <dbReference type="EMBL" id="CAD7620697.1"/>
    </source>
</evidence>
<feature type="compositionally biased region" description="Low complexity" evidence="2">
    <location>
        <begin position="47"/>
        <end position="61"/>
    </location>
</feature>
<dbReference type="InterPro" id="IPR002209">
    <property type="entry name" value="Fibroblast_GF_fam"/>
</dbReference>
<dbReference type="Pfam" id="PF00167">
    <property type="entry name" value="FGF"/>
    <property type="match status" value="1"/>
</dbReference>
<dbReference type="AlphaFoldDB" id="A0A7R9KDA3"/>
<dbReference type="Gene3D" id="2.80.10.50">
    <property type="match status" value="1"/>
</dbReference>
<reference evidence="3" key="1">
    <citation type="submission" date="2020-11" db="EMBL/GenBank/DDBJ databases">
        <authorList>
            <person name="Tran Van P."/>
        </authorList>
    </citation>
    <scope>NUCLEOTIDE SEQUENCE</scope>
</reference>
<comment type="similarity">
    <text evidence="1">Belongs to the heparin-binding growth factors family.</text>
</comment>
<dbReference type="SUPFAM" id="SSF50353">
    <property type="entry name" value="Cytokine"/>
    <property type="match status" value="1"/>
</dbReference>
<keyword evidence="4" id="KW-1185">Reference proteome</keyword>
<dbReference type="Proteomes" id="UP000759131">
    <property type="component" value="Unassembled WGS sequence"/>
</dbReference>
<evidence type="ECO:0000256" key="1">
    <source>
        <dbReference type="ARBA" id="ARBA00007936"/>
    </source>
</evidence>
<dbReference type="GO" id="GO:0008083">
    <property type="term" value="F:growth factor activity"/>
    <property type="evidence" value="ECO:0007669"/>
    <property type="project" value="InterPro"/>
</dbReference>
<evidence type="ECO:0000313" key="4">
    <source>
        <dbReference type="Proteomes" id="UP000759131"/>
    </source>
</evidence>
<feature type="region of interest" description="Disordered" evidence="2">
    <location>
        <begin position="1"/>
        <end position="34"/>
    </location>
</feature>
<feature type="compositionally biased region" description="Low complexity" evidence="2">
    <location>
        <begin position="83"/>
        <end position="96"/>
    </location>
</feature>
<feature type="region of interest" description="Disordered" evidence="2">
    <location>
        <begin position="46"/>
        <end position="97"/>
    </location>
</feature>
<organism evidence="3">
    <name type="scientific">Medioppia subpectinata</name>
    <dbReference type="NCBI Taxonomy" id="1979941"/>
    <lineage>
        <taxon>Eukaryota</taxon>
        <taxon>Metazoa</taxon>
        <taxon>Ecdysozoa</taxon>
        <taxon>Arthropoda</taxon>
        <taxon>Chelicerata</taxon>
        <taxon>Arachnida</taxon>
        <taxon>Acari</taxon>
        <taxon>Acariformes</taxon>
        <taxon>Sarcoptiformes</taxon>
        <taxon>Oribatida</taxon>
        <taxon>Brachypylina</taxon>
        <taxon>Oppioidea</taxon>
        <taxon>Oppiidae</taxon>
        <taxon>Medioppia</taxon>
    </lineage>
</organism>